<gene>
    <name evidence="1" type="ORF">VITISV_019825</name>
</gene>
<sequence length="390" mass="43995">MTLELNIFHLYKRHLHPEEEEGSEEVCLINTLVEEHCDKNLEENLNENLGVLDEGLPEPSDVLTIMSPWRRREEILPLFNEEDSKGAAREDPPKLVLKPLPVDLNANFIWDPGKLNPDQNFFDGLSFLMIGVGEAKNRGSRAVQAVDLHILEEHGSHSITRDVWRYMSAIADTIRGEQLPRLWPLLRFHLRVLLQRRPRLQSQESPPEHLEIHSLSLLPPGALSSPARPLRATPIANREHSMSRHILTTLFCDSSLSWGIHTAYLRGTSSERIIMKKELPSRMLLVDVVLCANLFPLQHRVQRRGAILEALFRISEGYYFGPHHLIMAALLHFEEKHLGLLPPAPPVAPVPSKPFASTDDFALVDDATPVAVPSTVAAEDPSYPPEEPTT</sequence>
<accession>A5BRR1</accession>
<protein>
    <submittedName>
        <fullName evidence="1">Uncharacterized protein</fullName>
    </submittedName>
</protein>
<dbReference type="AlphaFoldDB" id="A5BRR1"/>
<evidence type="ECO:0000313" key="1">
    <source>
        <dbReference type="EMBL" id="CAN65922.1"/>
    </source>
</evidence>
<reference evidence="1" key="1">
    <citation type="journal article" date="2007" name="PLoS ONE">
        <title>The first genome sequence of an elite grapevine cultivar (Pinot noir Vitis vinifera L.): coping with a highly heterozygous genome.</title>
        <authorList>
            <person name="Velasco R."/>
            <person name="Zharkikh A."/>
            <person name="Troggio M."/>
            <person name="Cartwright D.A."/>
            <person name="Cestaro A."/>
            <person name="Pruss D."/>
            <person name="Pindo M."/>
            <person name="FitzGerald L.M."/>
            <person name="Vezzulli S."/>
            <person name="Reid J."/>
            <person name="Malacarne G."/>
            <person name="Iliev D."/>
            <person name="Coppola G."/>
            <person name="Wardell B."/>
            <person name="Micheletti D."/>
            <person name="Macalma T."/>
            <person name="Facci M."/>
            <person name="Mitchell J.T."/>
            <person name="Perazzolli M."/>
            <person name="Eldredge G."/>
            <person name="Gatto P."/>
            <person name="Oyzerski R."/>
            <person name="Moretto M."/>
            <person name="Gutin N."/>
            <person name="Stefanini M."/>
            <person name="Chen Y."/>
            <person name="Segala C."/>
            <person name="Davenport C."/>
            <person name="Dematte L."/>
            <person name="Mraz A."/>
            <person name="Battilana J."/>
            <person name="Stormo K."/>
            <person name="Costa F."/>
            <person name="Tao Q."/>
            <person name="Si-Ammour A."/>
            <person name="Harkins T."/>
            <person name="Lackey A."/>
            <person name="Perbost C."/>
            <person name="Taillon B."/>
            <person name="Stella A."/>
            <person name="Solovyev V."/>
            <person name="Fawcett J.A."/>
            <person name="Sterck L."/>
            <person name="Vandepoele K."/>
            <person name="Grando S.M."/>
            <person name="Toppo S."/>
            <person name="Moser C."/>
            <person name="Lanchbury J."/>
            <person name="Bogden R."/>
            <person name="Skolnick M."/>
            <person name="Sgaramella V."/>
            <person name="Bhatnagar S.K."/>
            <person name="Fontana P."/>
            <person name="Gutin A."/>
            <person name="Van de Peer Y."/>
            <person name="Salamini F."/>
            <person name="Viola R."/>
        </authorList>
    </citation>
    <scope>NUCLEOTIDE SEQUENCE</scope>
</reference>
<dbReference type="EMBL" id="AM468661">
    <property type="protein sequence ID" value="CAN65922.1"/>
    <property type="molecule type" value="Genomic_DNA"/>
</dbReference>
<organism evidence="1">
    <name type="scientific">Vitis vinifera</name>
    <name type="common">Grape</name>
    <dbReference type="NCBI Taxonomy" id="29760"/>
    <lineage>
        <taxon>Eukaryota</taxon>
        <taxon>Viridiplantae</taxon>
        <taxon>Streptophyta</taxon>
        <taxon>Embryophyta</taxon>
        <taxon>Tracheophyta</taxon>
        <taxon>Spermatophyta</taxon>
        <taxon>Magnoliopsida</taxon>
        <taxon>eudicotyledons</taxon>
        <taxon>Gunneridae</taxon>
        <taxon>Pentapetalae</taxon>
        <taxon>rosids</taxon>
        <taxon>Vitales</taxon>
        <taxon>Vitaceae</taxon>
        <taxon>Viteae</taxon>
        <taxon>Vitis</taxon>
    </lineage>
</organism>
<name>A5BRR1_VITVI</name>
<proteinExistence type="predicted"/>